<sequence>MALASTLIVALQRTLSSPLHWFPFRQETRTGHTQPKLPLELCELVIDDCHDDLRTLRACCVTCHAWVGRSRKHLFRRTRLPIAKLLSTAPLLAATPAIASYILHLTIDFGGADTLADICATLKDVCQQMRSIRTLRLTGISLYASLELFLLRSVLPKCATHLELGKIAVAPQSPLPELISSFPALQGLSLGDGLVSMHGAATWEASGPVSVRFRAPLKMLHLSLAFSNPSVLNYVRWLVSEPSALDLRTLCVSFDYSGSRINAPALLGMLLENLCPPLETLELAMTRDTDLSMIPFTLERATRLAHLRLLVRFSGSWIQDSASYVRNWIVTLLARVHLPGIRTIYLAVEDVGEESYLFLDWVDDLVQALLRSDLSGLERFTFECLGSSLAVRDERSLKRRLDIARQKYTVELTSAKVSTTFGSDLMRTF</sequence>
<dbReference type="OrthoDB" id="2788229at2759"/>
<dbReference type="SUPFAM" id="SSF52047">
    <property type="entry name" value="RNI-like"/>
    <property type="match status" value="1"/>
</dbReference>
<gene>
    <name evidence="1" type="ORF">DAEQUDRAFT_808129</name>
</gene>
<evidence type="ECO:0008006" key="3">
    <source>
        <dbReference type="Google" id="ProtNLM"/>
    </source>
</evidence>
<accession>A0A165TUJ1</accession>
<dbReference type="Proteomes" id="UP000076727">
    <property type="component" value="Unassembled WGS sequence"/>
</dbReference>
<evidence type="ECO:0000313" key="1">
    <source>
        <dbReference type="EMBL" id="KZT73972.1"/>
    </source>
</evidence>
<organism evidence="1 2">
    <name type="scientific">Daedalea quercina L-15889</name>
    <dbReference type="NCBI Taxonomy" id="1314783"/>
    <lineage>
        <taxon>Eukaryota</taxon>
        <taxon>Fungi</taxon>
        <taxon>Dikarya</taxon>
        <taxon>Basidiomycota</taxon>
        <taxon>Agaricomycotina</taxon>
        <taxon>Agaricomycetes</taxon>
        <taxon>Polyporales</taxon>
        <taxon>Fomitopsis</taxon>
    </lineage>
</organism>
<protein>
    <recommendedName>
        <fullName evidence="3">F-box domain-containing protein</fullName>
    </recommendedName>
</protein>
<name>A0A165TUJ1_9APHY</name>
<dbReference type="EMBL" id="KV429035">
    <property type="protein sequence ID" value="KZT73972.1"/>
    <property type="molecule type" value="Genomic_DNA"/>
</dbReference>
<evidence type="ECO:0000313" key="2">
    <source>
        <dbReference type="Proteomes" id="UP000076727"/>
    </source>
</evidence>
<proteinExistence type="predicted"/>
<dbReference type="AlphaFoldDB" id="A0A165TUJ1"/>
<reference evidence="1 2" key="1">
    <citation type="journal article" date="2016" name="Mol. Biol. Evol.">
        <title>Comparative Genomics of Early-Diverging Mushroom-Forming Fungi Provides Insights into the Origins of Lignocellulose Decay Capabilities.</title>
        <authorList>
            <person name="Nagy L.G."/>
            <person name="Riley R."/>
            <person name="Tritt A."/>
            <person name="Adam C."/>
            <person name="Daum C."/>
            <person name="Floudas D."/>
            <person name="Sun H."/>
            <person name="Yadav J.S."/>
            <person name="Pangilinan J."/>
            <person name="Larsson K.H."/>
            <person name="Matsuura K."/>
            <person name="Barry K."/>
            <person name="Labutti K."/>
            <person name="Kuo R."/>
            <person name="Ohm R.A."/>
            <person name="Bhattacharya S.S."/>
            <person name="Shirouzu T."/>
            <person name="Yoshinaga Y."/>
            <person name="Martin F.M."/>
            <person name="Grigoriev I.V."/>
            <person name="Hibbett D.S."/>
        </authorList>
    </citation>
    <scope>NUCLEOTIDE SEQUENCE [LARGE SCALE GENOMIC DNA]</scope>
    <source>
        <strain evidence="1 2">L-15889</strain>
    </source>
</reference>
<keyword evidence="2" id="KW-1185">Reference proteome</keyword>